<name>A0ABU9CJF2_9BURK</name>
<dbReference type="InterPro" id="IPR004045">
    <property type="entry name" value="Glutathione_S-Trfase_N"/>
</dbReference>
<dbReference type="SUPFAM" id="SSF47616">
    <property type="entry name" value="GST C-terminal domain-like"/>
    <property type="match status" value="1"/>
</dbReference>
<evidence type="ECO:0000313" key="3">
    <source>
        <dbReference type="EMBL" id="MEK8051891.1"/>
    </source>
</evidence>
<dbReference type="Pfam" id="PF13410">
    <property type="entry name" value="GST_C_2"/>
    <property type="match status" value="1"/>
</dbReference>
<feature type="domain" description="GST C-terminal" evidence="2">
    <location>
        <begin position="92"/>
        <end position="216"/>
    </location>
</feature>
<dbReference type="SUPFAM" id="SSF52833">
    <property type="entry name" value="Thioredoxin-like"/>
    <property type="match status" value="1"/>
</dbReference>
<feature type="domain" description="GST N-terminal" evidence="1">
    <location>
        <begin position="1"/>
        <end position="87"/>
    </location>
</feature>
<evidence type="ECO:0000259" key="2">
    <source>
        <dbReference type="PROSITE" id="PS50405"/>
    </source>
</evidence>
<dbReference type="InterPro" id="IPR036282">
    <property type="entry name" value="Glutathione-S-Trfase_C_sf"/>
</dbReference>
<dbReference type="InterPro" id="IPR010987">
    <property type="entry name" value="Glutathione-S-Trfase_C-like"/>
</dbReference>
<dbReference type="SFLD" id="SFLDS00019">
    <property type="entry name" value="Glutathione_Transferase_(cytos"/>
    <property type="match status" value="1"/>
</dbReference>
<evidence type="ECO:0000259" key="1">
    <source>
        <dbReference type="PROSITE" id="PS50404"/>
    </source>
</evidence>
<dbReference type="PANTHER" id="PTHR44051">
    <property type="entry name" value="GLUTATHIONE S-TRANSFERASE-RELATED"/>
    <property type="match status" value="1"/>
</dbReference>
<comment type="caution">
    <text evidence="3">The sequence shown here is derived from an EMBL/GenBank/DDBJ whole genome shotgun (WGS) entry which is preliminary data.</text>
</comment>
<keyword evidence="4" id="KW-1185">Reference proteome</keyword>
<sequence>MTITLYDCATAPSPRRARILLAEKGVAHATVQVDLRAGEQLGEAFRRINPQCTVPALVVQGGEDDGLVLTDNAAIAAYVEARWPEPPLLGRTPAEQAEVASWHWRAEFEGLMAIAEALRNSTPAMAGRALPGPVNYEQIPALAERGIARLQQFFATLDARLAGREFIATGRFSIADITAVVAVDFARVVKQKPDAEKHPNLLRWRAAMAQRPSMAL</sequence>
<dbReference type="Gene3D" id="3.40.30.10">
    <property type="entry name" value="Glutaredoxin"/>
    <property type="match status" value="1"/>
</dbReference>
<dbReference type="PROSITE" id="PS50405">
    <property type="entry name" value="GST_CTER"/>
    <property type="match status" value="1"/>
</dbReference>
<dbReference type="InterPro" id="IPR040079">
    <property type="entry name" value="Glutathione_S-Trfase"/>
</dbReference>
<dbReference type="CDD" id="cd03051">
    <property type="entry name" value="GST_N_GTT2_like"/>
    <property type="match status" value="1"/>
</dbReference>
<dbReference type="RefSeq" id="WP_341411585.1">
    <property type="nucleotide sequence ID" value="NZ_JBBUTH010000008.1"/>
</dbReference>
<dbReference type="InterPro" id="IPR036249">
    <property type="entry name" value="Thioredoxin-like_sf"/>
</dbReference>
<dbReference type="EMBL" id="JBBUTH010000008">
    <property type="protein sequence ID" value="MEK8051891.1"/>
    <property type="molecule type" value="Genomic_DNA"/>
</dbReference>
<reference evidence="3 4" key="1">
    <citation type="submission" date="2024-04" db="EMBL/GenBank/DDBJ databases">
        <title>Novel species of the genus Ideonella isolated from streams.</title>
        <authorList>
            <person name="Lu H."/>
        </authorList>
    </citation>
    <scope>NUCLEOTIDE SEQUENCE [LARGE SCALE GENOMIC DNA]</scope>
    <source>
        <strain evidence="3 4">DXS22W</strain>
    </source>
</reference>
<proteinExistence type="predicted"/>
<dbReference type="InterPro" id="IPR034345">
    <property type="entry name" value="Gtt2-like_N"/>
</dbReference>
<dbReference type="PANTHER" id="PTHR44051:SF8">
    <property type="entry name" value="GLUTATHIONE S-TRANSFERASE GSTA"/>
    <property type="match status" value="1"/>
</dbReference>
<dbReference type="Proteomes" id="UP001365405">
    <property type="component" value="Unassembled WGS sequence"/>
</dbReference>
<accession>A0ABU9CJF2</accession>
<protein>
    <submittedName>
        <fullName evidence="3">Glutathione S-transferase</fullName>
    </submittedName>
</protein>
<dbReference type="PROSITE" id="PS50404">
    <property type="entry name" value="GST_NTER"/>
    <property type="match status" value="1"/>
</dbReference>
<organism evidence="3 4">
    <name type="scientific">Pseudaquabacterium inlustre</name>
    <dbReference type="NCBI Taxonomy" id="2984192"/>
    <lineage>
        <taxon>Bacteria</taxon>
        <taxon>Pseudomonadati</taxon>
        <taxon>Pseudomonadota</taxon>
        <taxon>Betaproteobacteria</taxon>
        <taxon>Burkholderiales</taxon>
        <taxon>Sphaerotilaceae</taxon>
        <taxon>Pseudaquabacterium</taxon>
    </lineage>
</organism>
<gene>
    <name evidence="3" type="ORF">AACH10_16685</name>
</gene>
<evidence type="ECO:0000313" key="4">
    <source>
        <dbReference type="Proteomes" id="UP001365405"/>
    </source>
</evidence>
<dbReference type="Pfam" id="PF13409">
    <property type="entry name" value="GST_N_2"/>
    <property type="match status" value="1"/>
</dbReference>
<dbReference type="SFLD" id="SFLDG00358">
    <property type="entry name" value="Main_(cytGST)"/>
    <property type="match status" value="1"/>
</dbReference>
<dbReference type="Gene3D" id="1.20.1050.10">
    <property type="match status" value="1"/>
</dbReference>